<name>A0A7Y9L8X1_9ACTN</name>
<feature type="compositionally biased region" description="Low complexity" evidence="1">
    <location>
        <begin position="13"/>
        <end position="24"/>
    </location>
</feature>
<dbReference type="AlphaFoldDB" id="A0A7Y9L8X1"/>
<protein>
    <submittedName>
        <fullName evidence="2">Uncharacterized protein</fullName>
    </submittedName>
</protein>
<evidence type="ECO:0000256" key="1">
    <source>
        <dbReference type="SAM" id="MobiDB-lite"/>
    </source>
</evidence>
<dbReference type="Proteomes" id="UP000569914">
    <property type="component" value="Unassembled WGS sequence"/>
</dbReference>
<accession>A0A7Y9L8X1</accession>
<gene>
    <name evidence="2" type="ORF">BKA15_000271</name>
</gene>
<comment type="caution">
    <text evidence="2">The sequence shown here is derived from an EMBL/GenBank/DDBJ whole genome shotgun (WGS) entry which is preliminary data.</text>
</comment>
<evidence type="ECO:0000313" key="2">
    <source>
        <dbReference type="EMBL" id="NYE68942.1"/>
    </source>
</evidence>
<organism evidence="2 3">
    <name type="scientific">Microlunatus parietis</name>
    <dbReference type="NCBI Taxonomy" id="682979"/>
    <lineage>
        <taxon>Bacteria</taxon>
        <taxon>Bacillati</taxon>
        <taxon>Actinomycetota</taxon>
        <taxon>Actinomycetes</taxon>
        <taxon>Propionibacteriales</taxon>
        <taxon>Propionibacteriaceae</taxon>
        <taxon>Microlunatus</taxon>
    </lineage>
</organism>
<evidence type="ECO:0000313" key="3">
    <source>
        <dbReference type="Proteomes" id="UP000569914"/>
    </source>
</evidence>
<dbReference type="EMBL" id="JACCBU010000001">
    <property type="protein sequence ID" value="NYE68942.1"/>
    <property type="molecule type" value="Genomic_DNA"/>
</dbReference>
<reference evidence="2 3" key="1">
    <citation type="submission" date="2020-07" db="EMBL/GenBank/DDBJ databases">
        <title>Sequencing the genomes of 1000 actinobacteria strains.</title>
        <authorList>
            <person name="Klenk H.-P."/>
        </authorList>
    </citation>
    <scope>NUCLEOTIDE SEQUENCE [LARGE SCALE GENOMIC DNA]</scope>
    <source>
        <strain evidence="2 3">DSM 22083</strain>
    </source>
</reference>
<sequence length="99" mass="9900">MQRVDRGGHVRPEPGAGAGREAGALAHGRDILAGEASTENIDRLDGAPVDGGDVAQVGGVGSVVGEDAGDVFVVLGEPDRLAIQGVFDGEVETAVPGEQ</sequence>
<feature type="region of interest" description="Disordered" evidence="1">
    <location>
        <begin position="1"/>
        <end position="27"/>
    </location>
</feature>
<feature type="compositionally biased region" description="Basic and acidic residues" evidence="1">
    <location>
        <begin position="1"/>
        <end position="12"/>
    </location>
</feature>
<proteinExistence type="predicted"/>
<keyword evidence="3" id="KW-1185">Reference proteome</keyword>